<dbReference type="InterPro" id="IPR001972">
    <property type="entry name" value="Stomatin_HflK_fam"/>
</dbReference>
<dbReference type="PANTHER" id="PTHR43327:SF10">
    <property type="entry name" value="STOMATIN-LIKE PROTEIN 2, MITOCHONDRIAL"/>
    <property type="match status" value="1"/>
</dbReference>
<dbReference type="PRINTS" id="PR00721">
    <property type="entry name" value="STOMATIN"/>
</dbReference>
<reference evidence="6" key="1">
    <citation type="submission" date="2018-06" db="EMBL/GenBank/DDBJ databases">
        <authorList>
            <person name="Zhirakovskaya E."/>
        </authorList>
    </citation>
    <scope>NUCLEOTIDE SEQUENCE</scope>
</reference>
<sequence length="328" mass="35457">MDIAISIITSPLLWITIVGLFTLKKGVLFVPQNRGYVIYTLGKYSGTLSAGLNFIIPFVQRVAADRNLKEQSLEICSQSAITKDNITLQIDGILFMKVTDAAAATNNITDYKISVTQLAMTTMRNAIGSMELDECFQNRDLINMSILKSMTEATAPWGVQVTRYEIKDITPPQSIKEDMEKQMTAEREKRSVILTAEGVKTAAITRAEGEKRARVLDAEAQKTEQVLLAEALKEQQILEATGKAEAIRLVAEADALALKVIGSEAATETGIKAVQLTLAQQAIKAHAAIADQSSVILTDGNTGENISNTVAQAIAVSNALNTGMRPEA</sequence>
<dbReference type="Pfam" id="PF01145">
    <property type="entry name" value="Band_7"/>
    <property type="match status" value="1"/>
</dbReference>
<protein>
    <submittedName>
        <fullName evidence="6">Protein QmcA (Possibly involved in integral membrane quality control)</fullName>
    </submittedName>
</protein>
<dbReference type="EMBL" id="UOFG01000088">
    <property type="protein sequence ID" value="VAW59583.1"/>
    <property type="molecule type" value="Genomic_DNA"/>
</dbReference>
<dbReference type="GO" id="GO:0005739">
    <property type="term" value="C:mitochondrion"/>
    <property type="evidence" value="ECO:0007669"/>
    <property type="project" value="UniProtKB-SubCell"/>
</dbReference>
<dbReference type="InterPro" id="IPR032435">
    <property type="entry name" value="STML2-like_C"/>
</dbReference>
<accession>A0A3B0X5C5</accession>
<proteinExistence type="inferred from homology"/>
<dbReference type="GO" id="GO:0098552">
    <property type="term" value="C:side of membrane"/>
    <property type="evidence" value="ECO:0007669"/>
    <property type="project" value="UniProtKB-ARBA"/>
</dbReference>
<keyword evidence="3" id="KW-0496">Mitochondrion</keyword>
<dbReference type="Pfam" id="PF16200">
    <property type="entry name" value="Band_7_C"/>
    <property type="match status" value="1"/>
</dbReference>
<keyword evidence="4" id="KW-0812">Transmembrane</keyword>
<keyword evidence="4" id="KW-1133">Transmembrane helix</keyword>
<feature type="transmembrane region" description="Helical" evidence="4">
    <location>
        <begin position="36"/>
        <end position="59"/>
    </location>
</feature>
<dbReference type="CDD" id="cd08829">
    <property type="entry name" value="SPFH_paraslipin"/>
    <property type="match status" value="1"/>
</dbReference>
<evidence type="ECO:0000313" key="6">
    <source>
        <dbReference type="EMBL" id="VAW59583.1"/>
    </source>
</evidence>
<dbReference type="GO" id="GO:0005886">
    <property type="term" value="C:plasma membrane"/>
    <property type="evidence" value="ECO:0007669"/>
    <property type="project" value="UniProtKB-ARBA"/>
</dbReference>
<comment type="subcellular location">
    <subcellularLocation>
        <location evidence="1">Mitochondrion</location>
    </subcellularLocation>
</comment>
<keyword evidence="4" id="KW-0472">Membrane</keyword>
<dbReference type="PANTHER" id="PTHR43327">
    <property type="entry name" value="STOMATIN-LIKE PROTEIN 2, MITOCHONDRIAL"/>
    <property type="match status" value="1"/>
</dbReference>
<dbReference type="Gene3D" id="3.30.479.30">
    <property type="entry name" value="Band 7 domain"/>
    <property type="match status" value="1"/>
</dbReference>
<dbReference type="InterPro" id="IPR001107">
    <property type="entry name" value="Band_7"/>
</dbReference>
<comment type="similarity">
    <text evidence="2">Belongs to the band 7/mec-2 family.</text>
</comment>
<dbReference type="InterPro" id="IPR050710">
    <property type="entry name" value="Band7/mec-2_domain"/>
</dbReference>
<feature type="domain" description="Band 7" evidence="5">
    <location>
        <begin position="25"/>
        <end position="183"/>
    </location>
</feature>
<evidence type="ECO:0000256" key="4">
    <source>
        <dbReference type="SAM" id="Phobius"/>
    </source>
</evidence>
<evidence type="ECO:0000256" key="2">
    <source>
        <dbReference type="ARBA" id="ARBA00008164"/>
    </source>
</evidence>
<evidence type="ECO:0000256" key="1">
    <source>
        <dbReference type="ARBA" id="ARBA00004173"/>
    </source>
</evidence>
<dbReference type="InterPro" id="IPR036013">
    <property type="entry name" value="Band_7/SPFH_dom_sf"/>
</dbReference>
<evidence type="ECO:0000259" key="5">
    <source>
        <dbReference type="SMART" id="SM00244"/>
    </source>
</evidence>
<evidence type="ECO:0000256" key="3">
    <source>
        <dbReference type="ARBA" id="ARBA00023128"/>
    </source>
</evidence>
<name>A0A3B0X5C5_9ZZZZ</name>
<feature type="transmembrane region" description="Helical" evidence="4">
    <location>
        <begin position="12"/>
        <end position="30"/>
    </location>
</feature>
<dbReference type="SUPFAM" id="SSF117892">
    <property type="entry name" value="Band 7/SPFH domain"/>
    <property type="match status" value="1"/>
</dbReference>
<dbReference type="FunFam" id="3.30.479.30:FF:000004">
    <property type="entry name" value="Putative membrane protease family, stomatin"/>
    <property type="match status" value="1"/>
</dbReference>
<dbReference type="AlphaFoldDB" id="A0A3B0X5C5"/>
<dbReference type="SMART" id="SM00244">
    <property type="entry name" value="PHB"/>
    <property type="match status" value="1"/>
</dbReference>
<organism evidence="6">
    <name type="scientific">hydrothermal vent metagenome</name>
    <dbReference type="NCBI Taxonomy" id="652676"/>
    <lineage>
        <taxon>unclassified sequences</taxon>
        <taxon>metagenomes</taxon>
        <taxon>ecological metagenomes</taxon>
    </lineage>
</organism>
<gene>
    <name evidence="6" type="ORF">MNBD_GAMMA11-2046</name>
</gene>